<name>A0A9X6RW74_LACJH</name>
<reference evidence="1 2" key="2">
    <citation type="submission" date="2017-09" db="EMBL/GenBank/DDBJ databases">
        <title>Tripartite evolution among Lactobacillus johnsonii, Lactobacillus taiwanensis, Lactobacillus reuteri and their rodent host.</title>
        <authorList>
            <person name="Wang T."/>
            <person name="Knowles S."/>
            <person name="Cheng C."/>
        </authorList>
    </citation>
    <scope>NUCLEOTIDE SEQUENCE [LARGE SCALE GENOMIC DNA]</scope>
    <source>
        <strain evidence="1 2">117c</strain>
    </source>
</reference>
<sequence length="73" mass="8441">MFQHRFFKNRHIAQAIKSFLFLGMQLIKHVDEEDKRSEIVKSSQLSQNATATNQLRMLNGYTLALSTLKGMLD</sequence>
<evidence type="ECO:0000313" key="2">
    <source>
        <dbReference type="Proteomes" id="UP000215693"/>
    </source>
</evidence>
<comment type="caution">
    <text evidence="1">The sequence shown here is derived from an EMBL/GenBank/DDBJ whole genome shotgun (WGS) entry which is preliminary data.</text>
</comment>
<protein>
    <submittedName>
        <fullName evidence="1">Uncharacterized protein</fullName>
    </submittedName>
</protein>
<dbReference type="Proteomes" id="UP000215693">
    <property type="component" value="Unassembled WGS sequence"/>
</dbReference>
<accession>A0A9X6RW74</accession>
<evidence type="ECO:0000313" key="1">
    <source>
        <dbReference type="EMBL" id="OYS13821.1"/>
    </source>
</evidence>
<gene>
    <name evidence="1" type="ORF">CBF50_03265</name>
</gene>
<dbReference type="AlphaFoldDB" id="A0A9X6RW74"/>
<reference evidence="1 2" key="1">
    <citation type="submission" date="2017-04" db="EMBL/GenBank/DDBJ databases">
        <authorList>
            <person name="Lin X.B."/>
            <person name="Stothard P."/>
            <person name="Tasseva G."/>
            <person name="Walter J."/>
        </authorList>
    </citation>
    <scope>NUCLEOTIDE SEQUENCE [LARGE SCALE GENOMIC DNA]</scope>
    <source>
        <strain evidence="1 2">117c</strain>
    </source>
</reference>
<dbReference type="EMBL" id="NGOH01000036">
    <property type="protein sequence ID" value="OYS13821.1"/>
    <property type="molecule type" value="Genomic_DNA"/>
</dbReference>
<organism evidence="1 2">
    <name type="scientific">Lactobacillus johnsonii</name>
    <dbReference type="NCBI Taxonomy" id="33959"/>
    <lineage>
        <taxon>Bacteria</taxon>
        <taxon>Bacillati</taxon>
        <taxon>Bacillota</taxon>
        <taxon>Bacilli</taxon>
        <taxon>Lactobacillales</taxon>
        <taxon>Lactobacillaceae</taxon>
        <taxon>Lactobacillus</taxon>
    </lineage>
</organism>
<dbReference type="RefSeq" id="WP_094497372.1">
    <property type="nucleotide sequence ID" value="NZ_NGOD01000001.1"/>
</dbReference>
<proteinExistence type="predicted"/>